<dbReference type="EMBL" id="MT418680">
    <property type="protein sequence ID" value="QKF93537.1"/>
    <property type="molecule type" value="Genomic_DNA"/>
</dbReference>
<keyword evidence="2" id="KW-1185">Reference proteome</keyword>
<name>A0A7D3V8I1_9VIRU</name>
<accession>A0A7D3V8I1</accession>
<reference evidence="1 2" key="1">
    <citation type="submission" date="2020-04" db="EMBL/GenBank/DDBJ databases">
        <title>Advantages and limits of metagenomic assembly and binning of a giant virus.</title>
        <authorList>
            <person name="Schulz F."/>
            <person name="Andreani J."/>
            <person name="Francis R."/>
            <person name="Boudjemaa H."/>
            <person name="Bou Khalil J.Y."/>
            <person name="Lee J."/>
            <person name="La Scola B."/>
            <person name="Woyke T."/>
        </authorList>
    </citation>
    <scope>NUCLEOTIDE SEQUENCE [LARGE SCALE GENOMIC DNA]</scope>
    <source>
        <strain evidence="1 2">FV1/VV64</strain>
    </source>
</reference>
<dbReference type="Proteomes" id="UP001162001">
    <property type="component" value="Segment"/>
</dbReference>
<proteinExistence type="predicted"/>
<evidence type="ECO:0000313" key="1">
    <source>
        <dbReference type="EMBL" id="QKF93537.1"/>
    </source>
</evidence>
<gene>
    <name evidence="1" type="ORF">Fadolivirus_1_79</name>
</gene>
<evidence type="ECO:0000313" key="2">
    <source>
        <dbReference type="Proteomes" id="UP001162001"/>
    </source>
</evidence>
<sequence length="170" mass="20351">MEIEYYKATTYAFEKICLPEKENTTAKFYKLILSDDMKNAVIVFKNMTDEEIYLTSKNEHPILHELCSQVYHTFTLLQELWALQNLQKYWDNPNYQDKYGLTPLQRLSINMNCLPSDSVDWINENMNVKSVNDYHTKWGLIDKNKIQREYKYNLENKIKSQFTDVIKIDI</sequence>
<organism evidence="1 2">
    <name type="scientific">Fadolivirus FV1/VV64</name>
    <dbReference type="NCBI Taxonomy" id="3070911"/>
    <lineage>
        <taxon>Viruses</taxon>
        <taxon>Varidnaviria</taxon>
        <taxon>Bamfordvirae</taxon>
        <taxon>Nucleocytoviricota</taxon>
        <taxon>Megaviricetes</taxon>
        <taxon>Imitervirales</taxon>
        <taxon>Mimiviridae</taxon>
        <taxon>Klosneuvirinae</taxon>
        <taxon>Fadolivirus</taxon>
        <taxon>Fadolivirus algeromassiliense</taxon>
    </lineage>
</organism>
<protein>
    <submittedName>
        <fullName evidence="1">Uncharacterized protein</fullName>
    </submittedName>
</protein>